<evidence type="ECO:0000256" key="7">
    <source>
        <dbReference type="ARBA" id="ARBA00022475"/>
    </source>
</evidence>
<evidence type="ECO:0000256" key="12">
    <source>
        <dbReference type="ARBA" id="ARBA00022989"/>
    </source>
</evidence>
<dbReference type="GO" id="GO:0030244">
    <property type="term" value="P:cellulose biosynthetic process"/>
    <property type="evidence" value="ECO:0007669"/>
    <property type="project" value="UniProtKB-KW"/>
</dbReference>
<dbReference type="NCBIfam" id="NF008325">
    <property type="entry name" value="PRK11114.1-3"/>
    <property type="match status" value="1"/>
</dbReference>
<keyword evidence="11 15" id="KW-0135">Cellulose biosynthesis</keyword>
<dbReference type="PANTHER" id="PTHR39083:SF1">
    <property type="entry name" value="CYCLIC DI-GMP-BINDING PROTEIN"/>
    <property type="match status" value="1"/>
</dbReference>
<dbReference type="STRING" id="1619313.EM595_3352"/>
<evidence type="ECO:0000256" key="8">
    <source>
        <dbReference type="ARBA" id="ARBA00022519"/>
    </source>
</evidence>
<evidence type="ECO:0000256" key="4">
    <source>
        <dbReference type="ARBA" id="ARBA00010714"/>
    </source>
</evidence>
<comment type="subunit">
    <text evidence="5 15">Tightly associated with the cellulose synthase catalytic subunit.</text>
</comment>
<name>A0A0U5L6R9_9GAMM</name>
<feature type="signal peptide" evidence="15">
    <location>
        <begin position="1"/>
        <end position="21"/>
    </location>
</feature>
<keyword evidence="12 15" id="KW-1133">Transmembrane helix</keyword>
<evidence type="ECO:0000256" key="5">
    <source>
        <dbReference type="ARBA" id="ARBA00011437"/>
    </source>
</evidence>
<evidence type="ECO:0000256" key="3">
    <source>
        <dbReference type="ARBA" id="ARBA00005186"/>
    </source>
</evidence>
<keyword evidence="13 15" id="KW-0472">Membrane</keyword>
<dbReference type="AlphaFoldDB" id="A0A0U5L6R9"/>
<dbReference type="PRINTS" id="PR01440">
    <property type="entry name" value="CELLSNTHASEB"/>
</dbReference>
<dbReference type="RefSeq" id="WP_067434699.1">
    <property type="nucleotide sequence ID" value="NZ_LN907827.1"/>
</dbReference>
<feature type="transmembrane region" description="Helical" evidence="15">
    <location>
        <begin position="717"/>
        <end position="735"/>
    </location>
</feature>
<evidence type="ECO:0000256" key="1">
    <source>
        <dbReference type="ARBA" id="ARBA00002057"/>
    </source>
</evidence>
<protein>
    <recommendedName>
        <fullName evidence="6 15">Cyclic di-GMP-binding protein</fullName>
    </recommendedName>
    <alternativeName>
        <fullName evidence="14 15">Cellulose synthase regulatory subunit</fullName>
    </alternativeName>
</protein>
<evidence type="ECO:0000256" key="10">
    <source>
        <dbReference type="ARBA" id="ARBA00022692"/>
    </source>
</evidence>
<dbReference type="InterPro" id="IPR003920">
    <property type="entry name" value="Cell_synth_B"/>
</dbReference>
<dbReference type="NCBIfam" id="NF008323">
    <property type="entry name" value="PRK11114.1-1"/>
    <property type="match status" value="1"/>
</dbReference>
<evidence type="ECO:0000256" key="2">
    <source>
        <dbReference type="ARBA" id="ARBA00004377"/>
    </source>
</evidence>
<dbReference type="PATRIC" id="fig|1619313.3.peg.3479"/>
<comment type="function">
    <text evidence="1 15">Binds the cellulose synthase activator, bis-(3'-5') cyclic diguanylic acid (c-di-GMP).</text>
</comment>
<comment type="similarity">
    <text evidence="4 15">Belongs to the AcsB/BcsB family.</text>
</comment>
<evidence type="ECO:0000256" key="11">
    <source>
        <dbReference type="ARBA" id="ARBA00022916"/>
    </source>
</evidence>
<dbReference type="UniPathway" id="UPA00694"/>
<reference evidence="17" key="1">
    <citation type="submission" date="2015-11" db="EMBL/GenBank/DDBJ databases">
        <authorList>
            <person name="Blom J."/>
        </authorList>
    </citation>
    <scope>NUCLEOTIDE SEQUENCE [LARGE SCALE GENOMIC DNA]</scope>
</reference>
<evidence type="ECO:0000256" key="9">
    <source>
        <dbReference type="ARBA" id="ARBA00022636"/>
    </source>
</evidence>
<keyword evidence="9 15" id="KW-0973">c-di-GMP</keyword>
<dbReference type="Pfam" id="PF03170">
    <property type="entry name" value="BcsB"/>
    <property type="match status" value="1"/>
</dbReference>
<evidence type="ECO:0000256" key="6">
    <source>
        <dbReference type="ARBA" id="ARBA00021844"/>
    </source>
</evidence>
<dbReference type="OrthoDB" id="9806702at2"/>
<dbReference type="EMBL" id="LN907827">
    <property type="protein sequence ID" value="CUU25583.1"/>
    <property type="molecule type" value="Genomic_DNA"/>
</dbReference>
<evidence type="ECO:0000256" key="15">
    <source>
        <dbReference type="RuleBase" id="RU365021"/>
    </source>
</evidence>
<dbReference type="GO" id="GO:0005886">
    <property type="term" value="C:plasma membrane"/>
    <property type="evidence" value="ECO:0007669"/>
    <property type="project" value="UniProtKB-SubCell"/>
</dbReference>
<organism evidence="16 17">
    <name type="scientific">Duffyella gerundensis</name>
    <dbReference type="NCBI Taxonomy" id="1619313"/>
    <lineage>
        <taxon>Bacteria</taxon>
        <taxon>Pseudomonadati</taxon>
        <taxon>Pseudomonadota</taxon>
        <taxon>Gammaproteobacteria</taxon>
        <taxon>Enterobacterales</taxon>
        <taxon>Erwiniaceae</taxon>
        <taxon>Duffyella</taxon>
    </lineage>
</organism>
<dbReference type="PANTHER" id="PTHR39083">
    <property type="entry name" value="CYCLIC DI-GMP-BINDING PROTEIN"/>
    <property type="match status" value="1"/>
</dbReference>
<gene>
    <name evidence="16" type="primary">bcsB</name>
    <name evidence="16" type="ORF">EM595_3352</name>
</gene>
<evidence type="ECO:0000313" key="17">
    <source>
        <dbReference type="Proteomes" id="UP000059419"/>
    </source>
</evidence>
<accession>A0A0U5L6R9</accession>
<keyword evidence="17" id="KW-1185">Reference proteome</keyword>
<evidence type="ECO:0000256" key="14">
    <source>
        <dbReference type="ARBA" id="ARBA00033444"/>
    </source>
</evidence>
<comment type="subcellular location">
    <subcellularLocation>
        <location evidence="2">Cell inner membrane</location>
        <topology evidence="2">Single-pass membrane protein</topology>
    </subcellularLocation>
</comment>
<evidence type="ECO:0000313" key="16">
    <source>
        <dbReference type="EMBL" id="CUU25583.1"/>
    </source>
</evidence>
<dbReference type="Gene3D" id="2.60.120.260">
    <property type="entry name" value="Galactose-binding domain-like"/>
    <property type="match status" value="2"/>
</dbReference>
<proteinExistence type="inferred from homology"/>
<keyword evidence="7 15" id="KW-1003">Cell membrane</keyword>
<keyword evidence="15" id="KW-0732">Signal</keyword>
<dbReference type="InterPro" id="IPR018513">
    <property type="entry name" value="Cell_synthase_bac"/>
</dbReference>
<dbReference type="Proteomes" id="UP000059419">
    <property type="component" value="Chromosome 1"/>
</dbReference>
<dbReference type="GO" id="GO:0006011">
    <property type="term" value="P:UDP-alpha-D-glucose metabolic process"/>
    <property type="evidence" value="ECO:0007669"/>
    <property type="project" value="InterPro"/>
</dbReference>
<keyword evidence="8 15" id="KW-0997">Cell inner membrane</keyword>
<evidence type="ECO:0000256" key="13">
    <source>
        <dbReference type="ARBA" id="ARBA00023136"/>
    </source>
</evidence>
<dbReference type="KEGG" id="ege:EM595_3352"/>
<keyword evidence="10 15" id="KW-0812">Transmembrane</keyword>
<comment type="pathway">
    <text evidence="3 15">Glycan metabolism; bacterial cellulose biosynthesis.</text>
</comment>
<feature type="chain" id="PRO_5015213872" description="Cyclic di-GMP-binding protein" evidence="15">
    <location>
        <begin position="22"/>
        <end position="753"/>
    </location>
</feature>
<sequence length="753" mass="82990">MNKRLSAVLAVMLGMTNPLWAAPQSTLPTADLADSGTAPVHDVVRAFTQIAPPPGSMTLSGTRPDGQIEFGVRSDELVTQARLTLHYRPSPALTPTLSQLKIYLNDELVNLVTVTPDQSGQENTLDLELDPRFISDFNRLRFELVGHYTSVCENPANSTIWLDISKASQLHLTLQKLALKNDLSHFPEPFLDPRDTQKLSLPMVFASQPAIGQQRAAAVLASWFGVKAQWRGQSFPVLYNQLPAGQHAIVFATNAQRPDFLRDLPSVDKPTVRMVSQPGNPWQKMLLILGRDDNDLSTAVAGLVQGNLLLRGDSAIIESVDLLAPRQAYDAPNWVHTDRPTTFAELTQYENQLQSEGMQPAPVTLTLNLPPDLFLVRARGITMDVGWRYTSPLQNEGSRLAVHLNNQFMQDYPLSAKTDDSKQLLHIPLIQGLQDSNRQLTIPALRLGAVNQLRFNFDYANTFSGGTADGHCQTVTPVTNHVVIDPNSTIDFSGYRHYIEMPSLRSFANAGFPFSRFADLSQTQILVSAKPSPEQMSTLLTVMGNTGAQTGYPALRVELTDDGSKVKNSAHDLLVIGTLPPGLRDDRQINVLIDATRTALNTPKRQSLLDDVSVSADERSVGGHTVISAQGPMAAVIGFQSPFDAQRSVVALMADSPQAWQMLDNALQDPGKRNAIYGSASIIRESGVNSLRVGDTWYVGYLPWWERVWHALATHPLLLGAFAVLVVVIFALLMWRVMRMVTRRRLGEDDHDD</sequence>